<organism evidence="1 2">
    <name type="scientific">Salmonella paratyphi B (strain ATCC BAA-1250 / SPB7)</name>
    <dbReference type="NCBI Taxonomy" id="1016998"/>
    <lineage>
        <taxon>Bacteria</taxon>
        <taxon>Pseudomonadati</taxon>
        <taxon>Pseudomonadota</taxon>
        <taxon>Gammaproteobacteria</taxon>
        <taxon>Enterobacterales</taxon>
        <taxon>Enterobacteriaceae</taxon>
        <taxon>Salmonella</taxon>
    </lineage>
</organism>
<accession>A0A6C6Z2K2</accession>
<dbReference type="KEGG" id="spq:SPAB_02540"/>
<dbReference type="Proteomes" id="UP000008556">
    <property type="component" value="Chromosome"/>
</dbReference>
<evidence type="ECO:0000313" key="2">
    <source>
        <dbReference type="Proteomes" id="UP000008556"/>
    </source>
</evidence>
<evidence type="ECO:0000313" key="1">
    <source>
        <dbReference type="EMBL" id="ABX67920.1"/>
    </source>
</evidence>
<sequence length="37" mass="4259">MFNSENIGFIRLNRKILLCDACRIFSSHCFTHCGACH</sequence>
<reference evidence="1 2" key="1">
    <citation type="submission" date="2007-11" db="EMBL/GenBank/DDBJ databases">
        <authorList>
            <consortium name="The Salmonella enterica serovar Paratyphi B Genome Sequencing Project"/>
            <person name="McClelland M."/>
            <person name="Sanderson E.K."/>
            <person name="Porwollik S."/>
            <person name="Spieth J."/>
            <person name="Clifton W.S."/>
            <person name="Fulton R."/>
            <person name="Cordes M."/>
            <person name="Wollam A."/>
            <person name="Shah N."/>
            <person name="Pepin K."/>
            <person name="Bhonagiri V."/>
            <person name="Nash W."/>
            <person name="Johnson M."/>
            <person name="Thiruvilangam P."/>
            <person name="Wilson R."/>
        </authorList>
    </citation>
    <scope>NUCLEOTIDE SEQUENCE [LARGE SCALE GENOMIC DNA]</scope>
    <source>
        <strain evidence="2">ATCC BAA-1250 / SPB7</strain>
    </source>
</reference>
<gene>
    <name evidence="1" type="ordered locus">SPAB_02540</name>
</gene>
<proteinExistence type="predicted"/>
<name>A0A6C6Z2K2_SALPB</name>
<dbReference type="EMBL" id="CP000886">
    <property type="protein sequence ID" value="ABX67920.1"/>
    <property type="molecule type" value="Genomic_DNA"/>
</dbReference>
<protein>
    <submittedName>
        <fullName evidence="1">Uncharacterized protein</fullName>
    </submittedName>
</protein>
<dbReference type="AlphaFoldDB" id="A0A6C6Z2K2"/>